<feature type="domain" description="HTH cro/C1-type" evidence="1">
    <location>
        <begin position="20"/>
        <end position="74"/>
    </location>
</feature>
<proteinExistence type="predicted"/>
<reference evidence="2 3" key="1">
    <citation type="submission" date="2022-06" db="EMBL/GenBank/DDBJ databases">
        <title>A taxonomic note on the genus Prevotella: Description of four novel genera and emended description of the genera Hallella and Xylanibacter.</title>
        <authorList>
            <person name="Hitch T.C.A."/>
        </authorList>
    </citation>
    <scope>NUCLEOTIDE SEQUENCE [LARGE SCALE GENOMIC DNA]</scope>
    <source>
        <strain evidence="2 3">DSM 100619</strain>
    </source>
</reference>
<accession>A0ABT1BZK4</accession>
<sequence>MLDFYEYSVPEIVHLMGQRFKMYRVNANLTQQDIAEQAGVNIKTVNTFENGNTRNLSFGTFILLLKAVGMINNLEEVLPELPESPYIYRTEKKKIQRIRHKK</sequence>
<dbReference type="CDD" id="cd00093">
    <property type="entry name" value="HTH_XRE"/>
    <property type="match status" value="1"/>
</dbReference>
<protein>
    <submittedName>
        <fullName evidence="2">Helix-turn-helix domain-containing protein</fullName>
    </submittedName>
</protein>
<dbReference type="RefSeq" id="WP_252761871.1">
    <property type="nucleotide sequence ID" value="NZ_JAMXLY010000068.1"/>
</dbReference>
<dbReference type="Pfam" id="PF12844">
    <property type="entry name" value="HTH_19"/>
    <property type="match status" value="1"/>
</dbReference>
<dbReference type="PROSITE" id="PS50943">
    <property type="entry name" value="HTH_CROC1"/>
    <property type="match status" value="1"/>
</dbReference>
<evidence type="ECO:0000259" key="1">
    <source>
        <dbReference type="PROSITE" id="PS50943"/>
    </source>
</evidence>
<dbReference type="Proteomes" id="UP001204015">
    <property type="component" value="Unassembled WGS sequence"/>
</dbReference>
<dbReference type="SUPFAM" id="SSF47413">
    <property type="entry name" value="lambda repressor-like DNA-binding domains"/>
    <property type="match status" value="1"/>
</dbReference>
<evidence type="ECO:0000313" key="2">
    <source>
        <dbReference type="EMBL" id="MCO6026521.1"/>
    </source>
</evidence>
<dbReference type="InterPro" id="IPR001387">
    <property type="entry name" value="Cro/C1-type_HTH"/>
</dbReference>
<dbReference type="EMBL" id="JAMXLY010000068">
    <property type="protein sequence ID" value="MCO6026521.1"/>
    <property type="molecule type" value="Genomic_DNA"/>
</dbReference>
<comment type="caution">
    <text evidence="2">The sequence shown here is derived from an EMBL/GenBank/DDBJ whole genome shotgun (WGS) entry which is preliminary data.</text>
</comment>
<keyword evidence="3" id="KW-1185">Reference proteome</keyword>
<gene>
    <name evidence="2" type="ORF">NG821_11855</name>
</gene>
<evidence type="ECO:0000313" key="3">
    <source>
        <dbReference type="Proteomes" id="UP001204015"/>
    </source>
</evidence>
<organism evidence="2 3">
    <name type="scientific">Segatella cerevisiae</name>
    <dbReference type="NCBI Taxonomy" id="2053716"/>
    <lineage>
        <taxon>Bacteria</taxon>
        <taxon>Pseudomonadati</taxon>
        <taxon>Bacteroidota</taxon>
        <taxon>Bacteroidia</taxon>
        <taxon>Bacteroidales</taxon>
        <taxon>Prevotellaceae</taxon>
        <taxon>Segatella</taxon>
    </lineage>
</organism>
<dbReference type="InterPro" id="IPR010982">
    <property type="entry name" value="Lambda_DNA-bd_dom_sf"/>
</dbReference>
<dbReference type="Gene3D" id="1.10.260.40">
    <property type="entry name" value="lambda repressor-like DNA-binding domains"/>
    <property type="match status" value="1"/>
</dbReference>
<name>A0ABT1BZK4_9BACT</name>